<sequence>MWHASCCATRTRTPRPPGSRPSHRHVSGSDKEMENMARPVIGRRPTAEEVLASLGDVRRVRVETPDLNGALRGKYVAVEKLRSGKPVALPEVYLALDVDEDLVPAPVSEERTGYPDILIAPDWSTARAMPHEPGVVAVVGDGLTKAGDRHPQHPRSVLRNVIDRAAGHGYEAVFGVEYEFWAFRDGAESDAARRVGDLSGMTPLSYTRQGYSMLRWADHAAFADDLEASSQAYGVPIETLMTEIGNGQLEAALAPAPALEAADMAARFKLLVRDVARRHGMYITFMAKLVPEQQGTSGHLHQSLLRDGRNAFWDGAPGRLSAAGLGYAAGLLRATRDCAAFFAPYPNSYRRYVPGHWAPLQLSWGWDDRNSAVRAITLSASATRFEQRRSGSDLQPYLAIAACIAGGVDGILAQRDPGPPGEPLTSMPLPADLRAAAALLRGSALARDWLGDELVELYAASRDDEQRVYDQLARAHIPAWEIRRYFEVV</sequence>
<comment type="similarity">
    <text evidence="1 3 4">Belongs to the glutamine synthetase family.</text>
</comment>
<feature type="region of interest" description="Disordered" evidence="5">
    <location>
        <begin position="1"/>
        <end position="34"/>
    </location>
</feature>
<dbReference type="InterPro" id="IPR036651">
    <property type="entry name" value="Gln_synt_N_sf"/>
</dbReference>
<reference evidence="7 8" key="1">
    <citation type="journal article" date="2018" name="J. Microbiol.">
        <title>Baekduia soli gen. nov., sp. nov., a novel bacterium isolated from the soil of Baekdu Mountain and proposal of a novel family name, Baekduiaceae fam. nov.</title>
        <authorList>
            <person name="An D.S."/>
            <person name="Siddiqi M.Z."/>
            <person name="Kim K.H."/>
            <person name="Yu H.S."/>
            <person name="Im W.T."/>
        </authorList>
    </citation>
    <scope>NUCLEOTIDE SEQUENCE [LARGE SCALE GENOMIC DNA]</scope>
    <source>
        <strain evidence="7 8">BR7-21</strain>
    </source>
</reference>
<name>A0A5B8U068_9ACTN</name>
<dbReference type="PROSITE" id="PS51987">
    <property type="entry name" value="GS_CATALYTIC"/>
    <property type="match status" value="1"/>
</dbReference>
<dbReference type="Proteomes" id="UP000321805">
    <property type="component" value="Chromosome"/>
</dbReference>
<evidence type="ECO:0000256" key="5">
    <source>
        <dbReference type="SAM" id="MobiDB-lite"/>
    </source>
</evidence>
<dbReference type="InterPro" id="IPR008146">
    <property type="entry name" value="Gln_synth_cat_dom"/>
</dbReference>
<dbReference type="InterPro" id="IPR014746">
    <property type="entry name" value="Gln_synth/guanido_kin_cat_dom"/>
</dbReference>
<dbReference type="PANTHER" id="PTHR43785">
    <property type="entry name" value="GAMMA-GLUTAMYLPUTRESCINE SYNTHETASE"/>
    <property type="match status" value="1"/>
</dbReference>
<dbReference type="Gene3D" id="3.30.590.10">
    <property type="entry name" value="Glutamine synthetase/guanido kinase, catalytic domain"/>
    <property type="match status" value="1"/>
</dbReference>
<evidence type="ECO:0000256" key="4">
    <source>
        <dbReference type="RuleBase" id="RU000384"/>
    </source>
</evidence>
<dbReference type="GO" id="GO:0006542">
    <property type="term" value="P:glutamine biosynthetic process"/>
    <property type="evidence" value="ECO:0007669"/>
    <property type="project" value="InterPro"/>
</dbReference>
<dbReference type="AlphaFoldDB" id="A0A5B8U068"/>
<dbReference type="EMBL" id="CP042430">
    <property type="protein sequence ID" value="QEC46366.1"/>
    <property type="molecule type" value="Genomic_DNA"/>
</dbReference>
<evidence type="ECO:0000256" key="3">
    <source>
        <dbReference type="PROSITE-ProRule" id="PRU01331"/>
    </source>
</evidence>
<dbReference type="PANTHER" id="PTHR43785:SF12">
    <property type="entry name" value="TYPE-1 GLUTAMINE SYNTHETASE 2"/>
    <property type="match status" value="1"/>
</dbReference>
<dbReference type="SMART" id="SM01230">
    <property type="entry name" value="Gln-synt_C"/>
    <property type="match status" value="1"/>
</dbReference>
<dbReference type="GO" id="GO:0004356">
    <property type="term" value="F:glutamine synthetase activity"/>
    <property type="evidence" value="ECO:0007669"/>
    <property type="project" value="InterPro"/>
</dbReference>
<gene>
    <name evidence="7" type="ORF">FSW04_01410</name>
</gene>
<feature type="domain" description="GS catalytic" evidence="6">
    <location>
        <begin position="154"/>
        <end position="489"/>
    </location>
</feature>
<evidence type="ECO:0000256" key="1">
    <source>
        <dbReference type="ARBA" id="ARBA00009897"/>
    </source>
</evidence>
<dbReference type="Pfam" id="PF00120">
    <property type="entry name" value="Gln-synt_C"/>
    <property type="match status" value="1"/>
</dbReference>
<organism evidence="7 8">
    <name type="scientific">Baekduia soli</name>
    <dbReference type="NCBI Taxonomy" id="496014"/>
    <lineage>
        <taxon>Bacteria</taxon>
        <taxon>Bacillati</taxon>
        <taxon>Actinomycetota</taxon>
        <taxon>Thermoleophilia</taxon>
        <taxon>Solirubrobacterales</taxon>
        <taxon>Baekduiaceae</taxon>
        <taxon>Baekduia</taxon>
    </lineage>
</organism>
<proteinExistence type="inferred from homology"/>
<dbReference type="SUPFAM" id="SSF54368">
    <property type="entry name" value="Glutamine synthetase, N-terminal domain"/>
    <property type="match status" value="1"/>
</dbReference>
<accession>A0A5B8U068</accession>
<dbReference type="SUPFAM" id="SSF55931">
    <property type="entry name" value="Glutamine synthetase/guanido kinase"/>
    <property type="match status" value="1"/>
</dbReference>
<evidence type="ECO:0000313" key="8">
    <source>
        <dbReference type="Proteomes" id="UP000321805"/>
    </source>
</evidence>
<dbReference type="OrthoDB" id="9807095at2"/>
<evidence type="ECO:0000259" key="6">
    <source>
        <dbReference type="PROSITE" id="PS51987"/>
    </source>
</evidence>
<evidence type="ECO:0000313" key="7">
    <source>
        <dbReference type="EMBL" id="QEC46366.1"/>
    </source>
</evidence>
<dbReference type="Gene3D" id="3.10.20.70">
    <property type="entry name" value="Glutamine synthetase, N-terminal domain"/>
    <property type="match status" value="1"/>
</dbReference>
<protein>
    <submittedName>
        <fullName evidence="7">Glutamine synthetase</fullName>
    </submittedName>
</protein>
<evidence type="ECO:0000256" key="2">
    <source>
        <dbReference type="ARBA" id="ARBA00022598"/>
    </source>
</evidence>
<dbReference type="KEGG" id="bsol:FSW04_01410"/>
<keyword evidence="2" id="KW-0436">Ligase</keyword>
<keyword evidence="8" id="KW-1185">Reference proteome</keyword>